<accession>A0ABU9NTQ0</accession>
<evidence type="ECO:0000259" key="4">
    <source>
        <dbReference type="Pfam" id="PF07715"/>
    </source>
</evidence>
<dbReference type="Pfam" id="PF07715">
    <property type="entry name" value="Plug"/>
    <property type="match status" value="1"/>
</dbReference>
<reference evidence="5 6" key="1">
    <citation type="submission" date="2024-03" db="EMBL/GenBank/DDBJ databases">
        <title>Two novel species of the genus Flavobacterium exhibiting potentially degradation of complex polysaccharides.</title>
        <authorList>
            <person name="Lian X."/>
        </authorList>
    </citation>
    <scope>NUCLEOTIDE SEQUENCE [LARGE SCALE GENOMIC DNA]</scope>
    <source>
        <strain evidence="5 6">N6</strain>
    </source>
</reference>
<gene>
    <name evidence="5" type="ORF">WFZ86_16260</name>
</gene>
<proteinExistence type="inferred from homology"/>
<organism evidence="5 6">
    <name type="scientific">Flavobacterium polysaccharolyticum</name>
    <dbReference type="NCBI Taxonomy" id="3133148"/>
    <lineage>
        <taxon>Bacteria</taxon>
        <taxon>Pseudomonadati</taxon>
        <taxon>Bacteroidota</taxon>
        <taxon>Flavobacteriia</taxon>
        <taxon>Flavobacteriales</taxon>
        <taxon>Flavobacteriaceae</taxon>
        <taxon>Flavobacterium</taxon>
    </lineage>
</organism>
<evidence type="ECO:0000256" key="1">
    <source>
        <dbReference type="RuleBase" id="RU003357"/>
    </source>
</evidence>
<evidence type="ECO:0000313" key="6">
    <source>
        <dbReference type="Proteomes" id="UP001468798"/>
    </source>
</evidence>
<comment type="subcellular location">
    <subcellularLocation>
        <location evidence="1">Cell outer membrane</location>
    </subcellularLocation>
</comment>
<keyword evidence="1" id="KW-0472">Membrane</keyword>
<evidence type="ECO:0000259" key="3">
    <source>
        <dbReference type="Pfam" id="PF00593"/>
    </source>
</evidence>
<keyword evidence="2" id="KW-0732">Signal</keyword>
<feature type="signal peptide" evidence="2">
    <location>
        <begin position="1"/>
        <end position="18"/>
    </location>
</feature>
<feature type="domain" description="TonB-dependent receptor-like beta-barrel" evidence="3">
    <location>
        <begin position="297"/>
        <end position="757"/>
    </location>
</feature>
<protein>
    <submittedName>
        <fullName evidence="5">TonB-dependent receptor</fullName>
    </submittedName>
</protein>
<dbReference type="Pfam" id="PF00593">
    <property type="entry name" value="TonB_dep_Rec_b-barrel"/>
    <property type="match status" value="1"/>
</dbReference>
<keyword evidence="1" id="KW-0798">TonB box</keyword>
<keyword evidence="6" id="KW-1185">Reference proteome</keyword>
<dbReference type="SUPFAM" id="SSF56935">
    <property type="entry name" value="Porins"/>
    <property type="match status" value="1"/>
</dbReference>
<feature type="chain" id="PRO_5045059025" evidence="2">
    <location>
        <begin position="19"/>
        <end position="794"/>
    </location>
</feature>
<evidence type="ECO:0000256" key="2">
    <source>
        <dbReference type="SAM" id="SignalP"/>
    </source>
</evidence>
<dbReference type="Proteomes" id="UP001468798">
    <property type="component" value="Unassembled WGS sequence"/>
</dbReference>
<dbReference type="RefSeq" id="WP_342692906.1">
    <property type="nucleotide sequence ID" value="NZ_JBCGDP010000019.1"/>
</dbReference>
<dbReference type="InterPro" id="IPR012910">
    <property type="entry name" value="Plug_dom"/>
</dbReference>
<dbReference type="InterPro" id="IPR037066">
    <property type="entry name" value="Plug_dom_sf"/>
</dbReference>
<feature type="domain" description="TonB-dependent receptor plug" evidence="4">
    <location>
        <begin position="128"/>
        <end position="233"/>
    </location>
</feature>
<sequence length="794" mass="87472">MKKLFILFSSLFSLLSLAQTGIIRGTITDKQSEKSIAGATIELLSAPSKGSITDGKGNFELTNVPLGRQTIRVTYLGYESSTVPDIDVTTGKEVIISVSLVEKFDTLEEVIVVSDGNNKAKSINKLAAISVRQFSPEEVNRYAGGRSDVARLASNFAGVSTADDSRNDIVVRGNSPTGLLWRLEGIPIPSPNHFATLGTTGSPVSALNPNLLANSDFITSAFPAEYGNAIGGVFDLGLRKGNNKEYEYSVGVAAFPGAELMAEGPLGKKGGSFLVAGRYGIVGPLGLAGTTAQPNYNDFSFNVDFGKGKFGNFSVFGIFGNSNIDLIGDDVELSSDDLFATRDEDAFVTSNFGVVGLKHTIDIGSKSYLKTVISGSTSANTYEEDRYFNLDTPTEFKLRYTEVDNSESRMTFSTLFNSKISKKFTFRAGLLLERFTLENTLFDRDRQEDNDSDGQPDFVNLINNDGSYSIVQPYAMGQFRLTEKLTFNAGLHGQYFSLNEEFVFEPRTALTYAINDKSSVNIGYGLHHQNVTAPLLFLNENIGENIVQSNRNLDMTRSAHYVLGYDLRFADKWRAKVEVYYQAIDKAAVEKTPSSYSSLTEGASFGFTVDKNSLVSTGTGFNQGVEFTLEKFFNKGYNLLFTTSLFESKYTGSDGIERNSPFNNGYVINALAGKEFKIGKAKKNVFTINTKFTTAGGRYFTPVDLAASQAAGYEIRDDTNAYSEQYDAYLRLDLKFGIKLNSSKKKSSHQFYVDFQNITNNSNVFTKDYNRLTQQVNQIDQIGFQPDFGYRYQF</sequence>
<dbReference type="Gene3D" id="2.170.130.10">
    <property type="entry name" value="TonB-dependent receptor, plug domain"/>
    <property type="match status" value="1"/>
</dbReference>
<name>A0ABU9NTQ0_9FLAO</name>
<dbReference type="InterPro" id="IPR000531">
    <property type="entry name" value="Beta-barrel_TonB"/>
</dbReference>
<comment type="similarity">
    <text evidence="1">Belongs to the TonB-dependent receptor family.</text>
</comment>
<dbReference type="EMBL" id="JBCGDP010000019">
    <property type="protein sequence ID" value="MEM0578058.1"/>
    <property type="molecule type" value="Genomic_DNA"/>
</dbReference>
<dbReference type="Pfam" id="PF13620">
    <property type="entry name" value="CarboxypepD_reg"/>
    <property type="match status" value="1"/>
</dbReference>
<evidence type="ECO:0000313" key="5">
    <source>
        <dbReference type="EMBL" id="MEM0578058.1"/>
    </source>
</evidence>
<dbReference type="InterPro" id="IPR008969">
    <property type="entry name" value="CarboxyPept-like_regulatory"/>
</dbReference>
<dbReference type="SUPFAM" id="SSF49464">
    <property type="entry name" value="Carboxypeptidase regulatory domain-like"/>
    <property type="match status" value="1"/>
</dbReference>
<keyword evidence="5" id="KW-0675">Receptor</keyword>
<comment type="caution">
    <text evidence="5">The sequence shown here is derived from an EMBL/GenBank/DDBJ whole genome shotgun (WGS) entry which is preliminary data.</text>
</comment>
<dbReference type="Gene3D" id="2.60.40.1120">
    <property type="entry name" value="Carboxypeptidase-like, regulatory domain"/>
    <property type="match status" value="1"/>
</dbReference>